<feature type="transmembrane region" description="Helical" evidence="9">
    <location>
        <begin position="340"/>
        <end position="359"/>
    </location>
</feature>
<dbReference type="InterPro" id="IPR004713">
    <property type="entry name" value="CaH_exchang"/>
</dbReference>
<name>A0A3N0DUV9_9ACTN</name>
<feature type="transmembrane region" description="Helical" evidence="9">
    <location>
        <begin position="103"/>
        <end position="126"/>
    </location>
</feature>
<evidence type="ECO:0000256" key="5">
    <source>
        <dbReference type="ARBA" id="ARBA00022837"/>
    </source>
</evidence>
<evidence type="ECO:0000313" key="11">
    <source>
        <dbReference type="EMBL" id="RNL79415.1"/>
    </source>
</evidence>
<feature type="transmembrane region" description="Helical" evidence="9">
    <location>
        <begin position="170"/>
        <end position="190"/>
    </location>
</feature>
<dbReference type="AlphaFoldDB" id="A0A3N0DUV9"/>
<dbReference type="OrthoDB" id="8438242at2"/>
<reference evidence="11 12" key="1">
    <citation type="submission" date="2018-11" db="EMBL/GenBank/DDBJ databases">
        <authorList>
            <person name="Li F."/>
        </authorList>
    </citation>
    <scope>NUCLEOTIDE SEQUENCE [LARGE SCALE GENOMIC DNA]</scope>
    <source>
        <strain evidence="11 12">KIS18-7</strain>
    </source>
</reference>
<dbReference type="GO" id="GO:0016020">
    <property type="term" value="C:membrane"/>
    <property type="evidence" value="ECO:0007669"/>
    <property type="project" value="InterPro"/>
</dbReference>
<dbReference type="InterPro" id="IPR004798">
    <property type="entry name" value="CAX-like"/>
</dbReference>
<accession>A0A3N0DUV9</accession>
<feature type="transmembrane region" description="Helical" evidence="9">
    <location>
        <begin position="211"/>
        <end position="233"/>
    </location>
</feature>
<evidence type="ECO:0000256" key="9">
    <source>
        <dbReference type="RuleBase" id="RU365028"/>
    </source>
</evidence>
<comment type="function">
    <text evidence="9">Ca(+)/H(+) antiporter that extrudes calcium in exchange for external protons.</text>
</comment>
<protein>
    <recommendedName>
        <fullName evidence="9">Ca(2+)/H(+) antiporter</fullName>
    </recommendedName>
</protein>
<evidence type="ECO:0000256" key="1">
    <source>
        <dbReference type="ARBA" id="ARBA00004127"/>
    </source>
</evidence>
<sequence length="360" mass="37405">MSVEQTSGQTFIRSDLVVIGGGAGLCVLAGIAHYGNWNSVVSFLVSAAAVCLLASLVGRSVEQLGDRFGPGATGVLQSALGNLPELFICIFALKSGLVDVVRAALIGSILANLLLVLGLAFLVGGLKHGTQKLGSERARTISVLMLLSVTAMAIPSIAHEVHSPAGSHEVAFSVIVSIILLALFALSLPFSLRRDPDSTEVVETEPPRWPVWLAITMLAVAGALAAFVSDWFVKALEPAMDTLNISPVFAGLVIVAIAGNAVENVVGVQLAARGQSEYAFSVILNSPIQIALVLAPALVLISQIFGLASLTLVFGPMLVVSLMLSVILAAAIAQDGESTWLEGATLIALYGIIATSFWWG</sequence>
<evidence type="ECO:0000256" key="4">
    <source>
        <dbReference type="ARBA" id="ARBA00022692"/>
    </source>
</evidence>
<comment type="caution">
    <text evidence="9">Lacks conserved residue(s) required for the propagation of feature annotation.</text>
</comment>
<feature type="transmembrane region" description="Helical" evidence="9">
    <location>
        <begin position="245"/>
        <end position="266"/>
    </location>
</feature>
<keyword evidence="9" id="KW-0050">Antiport</keyword>
<feature type="transmembrane region" description="Helical" evidence="9">
    <location>
        <begin position="278"/>
        <end position="301"/>
    </location>
</feature>
<dbReference type="PANTHER" id="PTHR31503">
    <property type="entry name" value="VACUOLAR CALCIUM ION TRANSPORTER"/>
    <property type="match status" value="1"/>
</dbReference>
<evidence type="ECO:0000256" key="8">
    <source>
        <dbReference type="ARBA" id="ARBA00023136"/>
    </source>
</evidence>
<keyword evidence="6 9" id="KW-1133">Transmembrane helix</keyword>
<keyword evidence="2 9" id="KW-0813">Transport</keyword>
<dbReference type="InterPro" id="IPR044880">
    <property type="entry name" value="NCX_ion-bd_dom_sf"/>
</dbReference>
<evidence type="ECO:0000256" key="3">
    <source>
        <dbReference type="ARBA" id="ARBA00022568"/>
    </source>
</evidence>
<dbReference type="PANTHER" id="PTHR31503:SF22">
    <property type="entry name" value="VACUOLAR CALCIUM ION TRANSPORTER"/>
    <property type="match status" value="1"/>
</dbReference>
<evidence type="ECO:0000256" key="7">
    <source>
        <dbReference type="ARBA" id="ARBA00023065"/>
    </source>
</evidence>
<feature type="transmembrane region" description="Helical" evidence="9">
    <location>
        <begin position="12"/>
        <end position="34"/>
    </location>
</feature>
<dbReference type="RefSeq" id="WP_123233917.1">
    <property type="nucleotide sequence ID" value="NZ_RJSG01000002.1"/>
</dbReference>
<keyword evidence="7 9" id="KW-0406">Ion transport</keyword>
<evidence type="ECO:0000256" key="6">
    <source>
        <dbReference type="ARBA" id="ARBA00022989"/>
    </source>
</evidence>
<dbReference type="GO" id="GO:0012505">
    <property type="term" value="C:endomembrane system"/>
    <property type="evidence" value="ECO:0007669"/>
    <property type="project" value="UniProtKB-SubCell"/>
</dbReference>
<evidence type="ECO:0000259" key="10">
    <source>
        <dbReference type="Pfam" id="PF01699"/>
    </source>
</evidence>
<organism evidence="11 12">
    <name type="scientific">Nocardioides marmorisolisilvae</name>
    <dbReference type="NCBI Taxonomy" id="1542737"/>
    <lineage>
        <taxon>Bacteria</taxon>
        <taxon>Bacillati</taxon>
        <taxon>Actinomycetota</taxon>
        <taxon>Actinomycetes</taxon>
        <taxon>Propionibacteriales</taxon>
        <taxon>Nocardioidaceae</taxon>
        <taxon>Nocardioides</taxon>
    </lineage>
</organism>
<proteinExistence type="inferred from homology"/>
<comment type="subcellular location">
    <subcellularLocation>
        <location evidence="1">Endomembrane system</location>
        <topology evidence="1">Multi-pass membrane protein</topology>
    </subcellularLocation>
</comment>
<dbReference type="NCBIfam" id="TIGR00378">
    <property type="entry name" value="cax"/>
    <property type="match status" value="1"/>
</dbReference>
<comment type="similarity">
    <text evidence="9">Belongs to the Ca(2+):cation antiporter (CaCA) (TC 2.A.19) family.</text>
</comment>
<dbReference type="Pfam" id="PF01699">
    <property type="entry name" value="Na_Ca_ex"/>
    <property type="match status" value="2"/>
</dbReference>
<evidence type="ECO:0000313" key="12">
    <source>
        <dbReference type="Proteomes" id="UP000277094"/>
    </source>
</evidence>
<dbReference type="GO" id="GO:0015369">
    <property type="term" value="F:calcium:proton antiporter activity"/>
    <property type="evidence" value="ECO:0007669"/>
    <property type="project" value="UniProtKB-UniRule"/>
</dbReference>
<comment type="caution">
    <text evidence="11">The sequence shown here is derived from an EMBL/GenBank/DDBJ whole genome shotgun (WGS) entry which is preliminary data.</text>
</comment>
<feature type="domain" description="Sodium/calcium exchanger membrane region" evidence="10">
    <location>
        <begin position="214"/>
        <end position="358"/>
    </location>
</feature>
<gene>
    <name evidence="11" type="primary">cax</name>
    <name evidence="11" type="ORF">EFL95_10530</name>
</gene>
<dbReference type="Proteomes" id="UP000277094">
    <property type="component" value="Unassembled WGS sequence"/>
</dbReference>
<keyword evidence="12" id="KW-1185">Reference proteome</keyword>
<dbReference type="EMBL" id="RJSG01000002">
    <property type="protein sequence ID" value="RNL79415.1"/>
    <property type="molecule type" value="Genomic_DNA"/>
</dbReference>
<dbReference type="Gene3D" id="1.20.1420.30">
    <property type="entry name" value="NCX, central ion-binding region"/>
    <property type="match status" value="1"/>
</dbReference>
<keyword evidence="3 9" id="KW-0109">Calcium transport</keyword>
<keyword evidence="8 9" id="KW-0472">Membrane</keyword>
<feature type="transmembrane region" description="Helical" evidence="9">
    <location>
        <begin position="138"/>
        <end position="158"/>
    </location>
</feature>
<dbReference type="InterPro" id="IPR004837">
    <property type="entry name" value="NaCa_Exmemb"/>
</dbReference>
<feature type="domain" description="Sodium/calcium exchanger membrane region" evidence="10">
    <location>
        <begin position="39"/>
        <end position="191"/>
    </location>
</feature>
<feature type="transmembrane region" description="Helical" evidence="9">
    <location>
        <begin position="40"/>
        <end position="58"/>
    </location>
</feature>
<dbReference type="GO" id="GO:0006874">
    <property type="term" value="P:intracellular calcium ion homeostasis"/>
    <property type="evidence" value="ECO:0007669"/>
    <property type="project" value="TreeGrafter"/>
</dbReference>
<keyword evidence="4 9" id="KW-0812">Transmembrane</keyword>
<evidence type="ECO:0000256" key="2">
    <source>
        <dbReference type="ARBA" id="ARBA00022448"/>
    </source>
</evidence>
<feature type="transmembrane region" description="Helical" evidence="9">
    <location>
        <begin position="307"/>
        <end position="333"/>
    </location>
</feature>
<keyword evidence="5 9" id="KW-0106">Calcium</keyword>